<evidence type="ECO:0000313" key="2">
    <source>
        <dbReference type="Proteomes" id="UP001054837"/>
    </source>
</evidence>
<name>A0AAV4PXI5_9ARAC</name>
<keyword evidence="2" id="KW-1185">Reference proteome</keyword>
<sequence>MEPNCNHGLAQLEQFHEFENIQEVEGKKRVWYSLHPGEVHTIQKVFWSGTVQSAFGTGRENLDLIIEGQAFNMTRGEAREGNLHFYVAKQEQLQASF</sequence>
<dbReference type="Proteomes" id="UP001054837">
    <property type="component" value="Unassembled WGS sequence"/>
</dbReference>
<evidence type="ECO:0000313" key="1">
    <source>
        <dbReference type="EMBL" id="GIY02113.1"/>
    </source>
</evidence>
<protein>
    <submittedName>
        <fullName evidence="1">Uncharacterized protein</fullName>
    </submittedName>
</protein>
<reference evidence="1 2" key="1">
    <citation type="submission" date="2021-06" db="EMBL/GenBank/DDBJ databases">
        <title>Caerostris darwini draft genome.</title>
        <authorList>
            <person name="Kono N."/>
            <person name="Arakawa K."/>
        </authorList>
    </citation>
    <scope>NUCLEOTIDE SEQUENCE [LARGE SCALE GENOMIC DNA]</scope>
</reference>
<accession>A0AAV4PXI5</accession>
<proteinExistence type="predicted"/>
<gene>
    <name evidence="1" type="ORF">CDAR_229861</name>
</gene>
<organism evidence="1 2">
    <name type="scientific">Caerostris darwini</name>
    <dbReference type="NCBI Taxonomy" id="1538125"/>
    <lineage>
        <taxon>Eukaryota</taxon>
        <taxon>Metazoa</taxon>
        <taxon>Ecdysozoa</taxon>
        <taxon>Arthropoda</taxon>
        <taxon>Chelicerata</taxon>
        <taxon>Arachnida</taxon>
        <taxon>Araneae</taxon>
        <taxon>Araneomorphae</taxon>
        <taxon>Entelegynae</taxon>
        <taxon>Araneoidea</taxon>
        <taxon>Araneidae</taxon>
        <taxon>Caerostris</taxon>
    </lineage>
</organism>
<dbReference type="AlphaFoldDB" id="A0AAV4PXI5"/>
<comment type="caution">
    <text evidence="1">The sequence shown here is derived from an EMBL/GenBank/DDBJ whole genome shotgun (WGS) entry which is preliminary data.</text>
</comment>
<dbReference type="EMBL" id="BPLQ01003643">
    <property type="protein sequence ID" value="GIY02113.1"/>
    <property type="molecule type" value="Genomic_DNA"/>
</dbReference>